<feature type="region of interest" description="Disordered" evidence="1">
    <location>
        <begin position="109"/>
        <end position="145"/>
    </location>
</feature>
<name>A0ABT0GNI6_9HYPH</name>
<sequence>MTIRNTLFALLAGGLTAATLATATAAQDKIAPADVAGATDGRPDRYSLVAVDGDILRVDRQNGTVSVCRQRNDAWRCNPVPLAEEAYLAEINELAGEVDRLTARLEEIDSGAGGDERQLPPGSALDRPQKEKDGKSPLTSEDEEELDKMLTFTESAMRRFFGMVRDLQKDFDGDGN</sequence>
<keyword evidence="2" id="KW-0732">Signal</keyword>
<proteinExistence type="predicted"/>
<organism evidence="3 4">
    <name type="scientific">Roseibium sediminicola</name>
    <dbReference type="NCBI Taxonomy" id="2933272"/>
    <lineage>
        <taxon>Bacteria</taxon>
        <taxon>Pseudomonadati</taxon>
        <taxon>Pseudomonadota</taxon>
        <taxon>Alphaproteobacteria</taxon>
        <taxon>Hyphomicrobiales</taxon>
        <taxon>Stappiaceae</taxon>
        <taxon>Roseibium</taxon>
    </lineage>
</organism>
<gene>
    <name evidence="3" type="ORF">M0H32_02350</name>
</gene>
<dbReference type="RefSeq" id="WP_248150205.1">
    <property type="nucleotide sequence ID" value="NZ_JALNMJ010000001.1"/>
</dbReference>
<protein>
    <submittedName>
        <fullName evidence="3">Uncharacterized protein</fullName>
    </submittedName>
</protein>
<dbReference type="Proteomes" id="UP001431221">
    <property type="component" value="Unassembled WGS sequence"/>
</dbReference>
<evidence type="ECO:0000313" key="3">
    <source>
        <dbReference type="EMBL" id="MCK7610989.1"/>
    </source>
</evidence>
<evidence type="ECO:0000313" key="4">
    <source>
        <dbReference type="Proteomes" id="UP001431221"/>
    </source>
</evidence>
<dbReference type="EMBL" id="JALNMJ010000001">
    <property type="protein sequence ID" value="MCK7610989.1"/>
    <property type="molecule type" value="Genomic_DNA"/>
</dbReference>
<keyword evidence="4" id="KW-1185">Reference proteome</keyword>
<evidence type="ECO:0000256" key="1">
    <source>
        <dbReference type="SAM" id="MobiDB-lite"/>
    </source>
</evidence>
<accession>A0ABT0GNI6</accession>
<feature type="signal peptide" evidence="2">
    <location>
        <begin position="1"/>
        <end position="25"/>
    </location>
</feature>
<feature type="chain" id="PRO_5045445758" evidence="2">
    <location>
        <begin position="26"/>
        <end position="176"/>
    </location>
</feature>
<comment type="caution">
    <text evidence="3">The sequence shown here is derived from an EMBL/GenBank/DDBJ whole genome shotgun (WGS) entry which is preliminary data.</text>
</comment>
<reference evidence="3" key="1">
    <citation type="submission" date="2022-04" db="EMBL/GenBank/DDBJ databases">
        <title>Roseibium sp. CAU 1639 isolated from mud.</title>
        <authorList>
            <person name="Kim W."/>
        </authorList>
    </citation>
    <scope>NUCLEOTIDE SEQUENCE</scope>
    <source>
        <strain evidence="3">CAU 1639</strain>
    </source>
</reference>
<evidence type="ECO:0000256" key="2">
    <source>
        <dbReference type="SAM" id="SignalP"/>
    </source>
</evidence>